<comment type="similarity">
    <text evidence="1">Belongs to the TelA family.</text>
</comment>
<comment type="caution">
    <text evidence="3">The sequence shown here is derived from an EMBL/GenBank/DDBJ whole genome shotgun (WGS) entry which is preliminary data.</text>
</comment>
<reference evidence="4" key="1">
    <citation type="journal article" date="2019" name="Int. J. Syst. Evol. Microbiol.">
        <title>The Global Catalogue of Microorganisms (GCM) 10K type strain sequencing project: providing services to taxonomists for standard genome sequencing and annotation.</title>
        <authorList>
            <consortium name="The Broad Institute Genomics Platform"/>
            <consortium name="The Broad Institute Genome Sequencing Center for Infectious Disease"/>
            <person name="Wu L."/>
            <person name="Ma J."/>
        </authorList>
    </citation>
    <scope>NUCLEOTIDE SEQUENCE [LARGE SCALE GENOMIC DNA]</scope>
    <source>
        <strain evidence="4">NBRC 105830</strain>
    </source>
</reference>
<feature type="region of interest" description="Disordered" evidence="2">
    <location>
        <begin position="1"/>
        <end position="46"/>
    </location>
</feature>
<keyword evidence="4" id="KW-1185">Reference proteome</keyword>
<dbReference type="RefSeq" id="WP_241441325.1">
    <property type="nucleotide sequence ID" value="NZ_BSUJ01000001.1"/>
</dbReference>
<sequence>MSDTAQPNPQSSATPDDGGDPTRTSTAPADTTVAGGDSGLDLSVTAPTTASAGTNVADAPQVSTDLMLVPPAAVPPVAPAKVSSMVPLDPAKAEALAARAQTFVESLTAMDPRQPEFAAKVRDISAMGNAEIRASSEVSNRMLERPVRALKAAKGQEGEPQKFVADSLVDLRQKIQDLDPSKINKPQKKLLGIIPYGDRLRDYFDDYRDSQGHLNAIVESLKNGQDELRKDNAAIEGEKVNLWQTMQKLQEYTVLAGAIDKALEAKADQVALEDPERADAIRSDMLFAVRQKHQDLLTQMAVSAQGYLALDMVRRNNGELIKGVERATTTTVAALRTAVIVAQALANQKLVLDQISALNETTSGLIVATSEMLKQQTTEIHNQAASTSVSLDSLKQAFNNIYATMDAIDTFKVQALDNMGQTVSALETELTRSKAYLERAHTRSENEATALKGLGTQPGQIER</sequence>
<dbReference type="PANTHER" id="PTHR38432:SF1">
    <property type="entry name" value="TELA-LIKE PROTEIN SAOUHSC_01408"/>
    <property type="match status" value="1"/>
</dbReference>
<evidence type="ECO:0000313" key="4">
    <source>
        <dbReference type="Proteomes" id="UP001157109"/>
    </source>
</evidence>
<gene>
    <name evidence="3" type="ORF">GCM10025862_30190</name>
</gene>
<name>A0ABQ6HRA7_9MICO</name>
<dbReference type="Proteomes" id="UP001157109">
    <property type="component" value="Unassembled WGS sequence"/>
</dbReference>
<dbReference type="EMBL" id="BSUJ01000001">
    <property type="protein sequence ID" value="GMA20998.1"/>
    <property type="molecule type" value="Genomic_DNA"/>
</dbReference>
<dbReference type="Pfam" id="PF05816">
    <property type="entry name" value="TelA"/>
    <property type="match status" value="1"/>
</dbReference>
<evidence type="ECO:0000256" key="1">
    <source>
        <dbReference type="ARBA" id="ARBA00005541"/>
    </source>
</evidence>
<protein>
    <submittedName>
        <fullName evidence="3">Toxic anion resistance protein</fullName>
    </submittedName>
</protein>
<feature type="compositionally biased region" description="Polar residues" evidence="2">
    <location>
        <begin position="1"/>
        <end position="14"/>
    </location>
</feature>
<dbReference type="InterPro" id="IPR008863">
    <property type="entry name" value="Toxic_anion-R_TelA"/>
</dbReference>
<feature type="region of interest" description="Disordered" evidence="2">
    <location>
        <begin position="440"/>
        <end position="463"/>
    </location>
</feature>
<evidence type="ECO:0000313" key="3">
    <source>
        <dbReference type="EMBL" id="GMA20998.1"/>
    </source>
</evidence>
<dbReference type="PANTHER" id="PTHR38432">
    <property type="entry name" value="TELA-LIKE PROTEIN SAOUHSC_01408"/>
    <property type="match status" value="1"/>
</dbReference>
<organism evidence="3 4">
    <name type="scientific">Arsenicicoccus piscis</name>
    <dbReference type="NCBI Taxonomy" id="673954"/>
    <lineage>
        <taxon>Bacteria</taxon>
        <taxon>Bacillati</taxon>
        <taxon>Actinomycetota</taxon>
        <taxon>Actinomycetes</taxon>
        <taxon>Micrococcales</taxon>
        <taxon>Intrasporangiaceae</taxon>
        <taxon>Arsenicicoccus</taxon>
    </lineage>
</organism>
<proteinExistence type="inferred from homology"/>
<evidence type="ECO:0000256" key="2">
    <source>
        <dbReference type="SAM" id="MobiDB-lite"/>
    </source>
</evidence>
<accession>A0ABQ6HRA7</accession>